<dbReference type="HOGENOM" id="CLU_012862_3_4_2"/>
<organism evidence="12 13">
    <name type="scientific">Thermofilum pendens (strain DSM 2475 / Hrk 5)</name>
    <dbReference type="NCBI Taxonomy" id="368408"/>
    <lineage>
        <taxon>Archaea</taxon>
        <taxon>Thermoproteota</taxon>
        <taxon>Thermoprotei</taxon>
        <taxon>Thermofilales</taxon>
        <taxon>Thermofilaceae</taxon>
        <taxon>Thermofilum</taxon>
    </lineage>
</organism>
<accession>A1RWH1</accession>
<keyword evidence="5" id="KW-0227">DNA damage</keyword>
<keyword evidence="3" id="KW-0004">4Fe-4S</keyword>
<keyword evidence="7" id="KW-0408">Iron</keyword>
<comment type="similarity">
    <text evidence="2">Belongs to the Nth/MutY family.</text>
</comment>
<dbReference type="InterPro" id="IPR003651">
    <property type="entry name" value="Endonuclease3_FeS-loop_motif"/>
</dbReference>
<dbReference type="PROSITE" id="PS00764">
    <property type="entry name" value="ENDONUCLEASE_III_1"/>
    <property type="match status" value="1"/>
</dbReference>
<dbReference type="EnsemblBacteria" id="ABL77551">
    <property type="protein sequence ID" value="ABL77551"/>
    <property type="gene ID" value="Tpen_0141"/>
</dbReference>
<evidence type="ECO:0000313" key="12">
    <source>
        <dbReference type="EMBL" id="ABL77551.1"/>
    </source>
</evidence>
<dbReference type="EMBL" id="CP000505">
    <property type="protein sequence ID" value="ABL77551.1"/>
    <property type="molecule type" value="Genomic_DNA"/>
</dbReference>
<dbReference type="GO" id="GO:0051539">
    <property type="term" value="F:4 iron, 4 sulfur cluster binding"/>
    <property type="evidence" value="ECO:0007669"/>
    <property type="project" value="UniProtKB-KW"/>
</dbReference>
<gene>
    <name evidence="12" type="ordered locus">Tpen_0141</name>
</gene>
<evidence type="ECO:0000256" key="5">
    <source>
        <dbReference type="ARBA" id="ARBA00022763"/>
    </source>
</evidence>
<keyword evidence="4" id="KW-0479">Metal-binding</keyword>
<dbReference type="OrthoDB" id="19248at2157"/>
<keyword evidence="13" id="KW-1185">Reference proteome</keyword>
<keyword evidence="6" id="KW-0378">Hydrolase</keyword>
<dbReference type="SMART" id="SM00478">
    <property type="entry name" value="ENDO3c"/>
    <property type="match status" value="1"/>
</dbReference>
<dbReference type="Proteomes" id="UP000000641">
    <property type="component" value="Chromosome"/>
</dbReference>
<protein>
    <submittedName>
        <fullName evidence="12">HhH-GPD family protein</fullName>
    </submittedName>
</protein>
<dbReference type="Pfam" id="PF10576">
    <property type="entry name" value="EndIII_4Fe-2S"/>
    <property type="match status" value="1"/>
</dbReference>
<dbReference type="RefSeq" id="WP_011751816.1">
    <property type="nucleotide sequence ID" value="NC_008698.1"/>
</dbReference>
<dbReference type="SMART" id="SM00525">
    <property type="entry name" value="FES"/>
    <property type="match status" value="1"/>
</dbReference>
<dbReference type="GO" id="GO:0046872">
    <property type="term" value="F:metal ion binding"/>
    <property type="evidence" value="ECO:0007669"/>
    <property type="project" value="UniProtKB-KW"/>
</dbReference>
<comment type="cofactor">
    <cofactor evidence="1">
        <name>[4Fe-4S] cluster</name>
        <dbReference type="ChEBI" id="CHEBI:49883"/>
    </cofactor>
</comment>
<dbReference type="STRING" id="368408.Tpen_0141"/>
<dbReference type="PANTHER" id="PTHR10359">
    <property type="entry name" value="A/G-SPECIFIC ADENINE GLYCOSYLASE/ENDONUCLEASE III"/>
    <property type="match status" value="1"/>
</dbReference>
<evidence type="ECO:0000259" key="11">
    <source>
        <dbReference type="SMART" id="SM00478"/>
    </source>
</evidence>
<evidence type="ECO:0000256" key="3">
    <source>
        <dbReference type="ARBA" id="ARBA00022485"/>
    </source>
</evidence>
<dbReference type="GeneID" id="4602184"/>
<dbReference type="Gene3D" id="1.10.340.30">
    <property type="entry name" value="Hypothetical protein, domain 2"/>
    <property type="match status" value="1"/>
</dbReference>
<dbReference type="PANTHER" id="PTHR10359:SF18">
    <property type="entry name" value="ENDONUCLEASE III"/>
    <property type="match status" value="1"/>
</dbReference>
<dbReference type="SUPFAM" id="SSF48150">
    <property type="entry name" value="DNA-glycosylase"/>
    <property type="match status" value="1"/>
</dbReference>
<dbReference type="AlphaFoldDB" id="A1RWH1"/>
<keyword evidence="9" id="KW-0234">DNA repair</keyword>
<keyword evidence="8" id="KW-0411">Iron-sulfur</keyword>
<proteinExistence type="inferred from homology"/>
<dbReference type="InterPro" id="IPR023170">
    <property type="entry name" value="HhH_base_excis_C"/>
</dbReference>
<keyword evidence="10" id="KW-0326">Glycosidase</keyword>
<dbReference type="CDD" id="cd00056">
    <property type="entry name" value="ENDO3c"/>
    <property type="match status" value="1"/>
</dbReference>
<evidence type="ECO:0000256" key="7">
    <source>
        <dbReference type="ARBA" id="ARBA00023004"/>
    </source>
</evidence>
<dbReference type="eggNOG" id="arCOG00459">
    <property type="taxonomic scope" value="Archaea"/>
</dbReference>
<dbReference type="InterPro" id="IPR003265">
    <property type="entry name" value="HhH-GPD_domain"/>
</dbReference>
<evidence type="ECO:0000256" key="4">
    <source>
        <dbReference type="ARBA" id="ARBA00022723"/>
    </source>
</evidence>
<evidence type="ECO:0000256" key="1">
    <source>
        <dbReference type="ARBA" id="ARBA00001966"/>
    </source>
</evidence>
<dbReference type="GO" id="GO:0019104">
    <property type="term" value="F:DNA N-glycosylase activity"/>
    <property type="evidence" value="ECO:0007669"/>
    <property type="project" value="TreeGrafter"/>
</dbReference>
<evidence type="ECO:0000313" key="13">
    <source>
        <dbReference type="Proteomes" id="UP000000641"/>
    </source>
</evidence>
<dbReference type="GO" id="GO:0006285">
    <property type="term" value="P:base-excision repair, AP site formation"/>
    <property type="evidence" value="ECO:0007669"/>
    <property type="project" value="TreeGrafter"/>
</dbReference>
<dbReference type="KEGG" id="tpe:Tpen_0141"/>
<evidence type="ECO:0000256" key="6">
    <source>
        <dbReference type="ARBA" id="ARBA00022801"/>
    </source>
</evidence>
<dbReference type="InterPro" id="IPR004035">
    <property type="entry name" value="Endouclease-III_FeS-bd_BS"/>
</dbReference>
<reference evidence="13" key="1">
    <citation type="journal article" date="2008" name="J. Bacteriol.">
        <title>Genome sequence of Thermofilum pendens reveals an exceptional loss of biosynthetic pathways without genome reduction.</title>
        <authorList>
            <person name="Anderson I."/>
            <person name="Rodriguez J."/>
            <person name="Susanti D."/>
            <person name="Porat I."/>
            <person name="Reich C."/>
            <person name="Ulrich L.E."/>
            <person name="Elkins J.G."/>
            <person name="Mavromatis K."/>
            <person name="Lykidis A."/>
            <person name="Kim E."/>
            <person name="Thompson L.S."/>
            <person name="Nolan M."/>
            <person name="Land M."/>
            <person name="Copeland A."/>
            <person name="Lapidus A."/>
            <person name="Lucas S."/>
            <person name="Detter C."/>
            <person name="Zhulin I.B."/>
            <person name="Olsen G.J."/>
            <person name="Whitman W."/>
            <person name="Mukhopadhyay B."/>
            <person name="Bristow J."/>
            <person name="Kyrpides N."/>
        </authorList>
    </citation>
    <scope>NUCLEOTIDE SEQUENCE [LARGE SCALE GENOMIC DNA]</scope>
    <source>
        <strain evidence="13">DSM 2475 / Hrk 5</strain>
    </source>
</reference>
<dbReference type="PIRSF" id="PIRSF001435">
    <property type="entry name" value="Nth"/>
    <property type="match status" value="1"/>
</dbReference>
<name>A1RWH1_THEPD</name>
<feature type="domain" description="HhH-GPD" evidence="11">
    <location>
        <begin position="52"/>
        <end position="207"/>
    </location>
</feature>
<dbReference type="Gene3D" id="1.10.1670.10">
    <property type="entry name" value="Helix-hairpin-Helix base-excision DNA repair enzymes (C-terminal)"/>
    <property type="match status" value="1"/>
</dbReference>
<dbReference type="InterPro" id="IPR011257">
    <property type="entry name" value="DNA_glycosylase"/>
</dbReference>
<dbReference type="Pfam" id="PF00730">
    <property type="entry name" value="HhH-GPD"/>
    <property type="match status" value="1"/>
</dbReference>
<evidence type="ECO:0000256" key="10">
    <source>
        <dbReference type="ARBA" id="ARBA00023295"/>
    </source>
</evidence>
<evidence type="ECO:0000256" key="8">
    <source>
        <dbReference type="ARBA" id="ARBA00023014"/>
    </source>
</evidence>
<sequence>MNSCLHEPRGYELGDEILARLKGAFSLGRGEFVALDVARRGDFFGVLVATIISQNTNENNTLKAFASLEERVGVECEKIRKAGLSELAEAIRPAGLQEQKAKAIKQVASLLYEKYGCDIGKLLSRGVEEVIRELKQIEGIGDKTIDVLLANYGYPVLPIDTHVRRVSVRLGLARPGSYRAMQKSLHGFFREEARLDAHLYLIKLGRTLCRAKNPLCDECPLSDLCCYYRTSRAPHS</sequence>
<evidence type="ECO:0000256" key="9">
    <source>
        <dbReference type="ARBA" id="ARBA00023204"/>
    </source>
</evidence>
<evidence type="ECO:0000256" key="2">
    <source>
        <dbReference type="ARBA" id="ARBA00008343"/>
    </source>
</evidence>